<keyword evidence="2" id="KW-1185">Reference proteome</keyword>
<comment type="caution">
    <text evidence="1">The sequence shown here is derived from an EMBL/GenBank/DDBJ whole genome shotgun (WGS) entry which is preliminary data.</text>
</comment>
<name>A0A9N8E4M7_9STRA</name>
<dbReference type="Gene3D" id="1.10.510.10">
    <property type="entry name" value="Transferase(Phosphotransferase) domain 1"/>
    <property type="match status" value="1"/>
</dbReference>
<accession>A0A9N8E4M7</accession>
<evidence type="ECO:0000313" key="2">
    <source>
        <dbReference type="Proteomes" id="UP001153069"/>
    </source>
</evidence>
<gene>
    <name evidence="1" type="ORF">SEMRO_615_G175870.1</name>
</gene>
<dbReference type="AlphaFoldDB" id="A0A9N8E4M7"/>
<organism evidence="1 2">
    <name type="scientific">Seminavis robusta</name>
    <dbReference type="NCBI Taxonomy" id="568900"/>
    <lineage>
        <taxon>Eukaryota</taxon>
        <taxon>Sar</taxon>
        <taxon>Stramenopiles</taxon>
        <taxon>Ochrophyta</taxon>
        <taxon>Bacillariophyta</taxon>
        <taxon>Bacillariophyceae</taxon>
        <taxon>Bacillariophycidae</taxon>
        <taxon>Naviculales</taxon>
        <taxon>Naviculaceae</taxon>
        <taxon>Seminavis</taxon>
    </lineage>
</organism>
<reference evidence="1" key="1">
    <citation type="submission" date="2020-06" db="EMBL/GenBank/DDBJ databases">
        <authorList>
            <consortium name="Plant Systems Biology data submission"/>
        </authorList>
    </citation>
    <scope>NUCLEOTIDE SEQUENCE</scope>
    <source>
        <strain evidence="1">D6</strain>
    </source>
</reference>
<dbReference type="OrthoDB" id="248923at2759"/>
<feature type="non-terminal residue" evidence="1">
    <location>
        <position position="1"/>
    </location>
</feature>
<proteinExistence type="predicted"/>
<protein>
    <submittedName>
        <fullName evidence="1">Uncharacterized protein</fullName>
    </submittedName>
</protein>
<sequence length="73" mass="8753">ALIYYEMLMLQHPFRRVRRRSSVDGVPKKLARMPDRIQELLQGAWNPSVEERWTSRETRSRLEAILQELEDEA</sequence>
<dbReference type="EMBL" id="CAICTM010000614">
    <property type="protein sequence ID" value="CAB9513819.1"/>
    <property type="molecule type" value="Genomic_DNA"/>
</dbReference>
<evidence type="ECO:0000313" key="1">
    <source>
        <dbReference type="EMBL" id="CAB9513819.1"/>
    </source>
</evidence>
<dbReference type="Proteomes" id="UP001153069">
    <property type="component" value="Unassembled WGS sequence"/>
</dbReference>